<evidence type="ECO:0000259" key="2">
    <source>
        <dbReference type="Pfam" id="PF01881"/>
    </source>
</evidence>
<evidence type="ECO:0000313" key="4">
    <source>
        <dbReference type="EMBL" id="RFT63195.1"/>
    </source>
</evidence>
<sequence>MRLNIKLHTDRFPLSYRMMMVSFIKETLKLSDPAYFQQIYHSSKANRPFSFGVYVHDYELDKTGFDVKGYVGLTVASPDPQFMLHFYNGLMNIEKFQYKDFSFIRTKVKMVNSTTIERDHVYFKTLSPLLVRDKQSNPVLIHGEAFEKELNYISNAVLEDFRGYGLRTPLIFTNKNMKKVVVKEKIHSNDETLFFTGYHGVFALQGDVDDLKIMSEIGLGFRSSQGFGAVEVI</sequence>
<dbReference type="CDD" id="cd21140">
    <property type="entry name" value="Cas6_I-like"/>
    <property type="match status" value="1"/>
</dbReference>
<dbReference type="PANTHER" id="PTHR36984:SF3">
    <property type="entry name" value="CRISPR-ASSOCIATED ENDORIBONUCLEASE CAS6"/>
    <property type="match status" value="1"/>
</dbReference>
<dbReference type="RefSeq" id="WP_042978710.1">
    <property type="nucleotide sequence ID" value="NZ_JMQC01000007.1"/>
</dbReference>
<protein>
    <submittedName>
        <fullName evidence="3">CRISPR-associated endoribonuclease Cas6</fullName>
    </submittedName>
</protein>
<evidence type="ECO:0000313" key="3">
    <source>
        <dbReference type="EMBL" id="KFN04660.1"/>
    </source>
</evidence>
<dbReference type="Gene3D" id="3.30.70.1890">
    <property type="match status" value="1"/>
</dbReference>
<organism evidence="3 5">
    <name type="scientific">Bacillus clarus</name>
    <dbReference type="NCBI Taxonomy" id="2338372"/>
    <lineage>
        <taxon>Bacteria</taxon>
        <taxon>Bacillati</taxon>
        <taxon>Bacillota</taxon>
        <taxon>Bacilli</taxon>
        <taxon>Bacillales</taxon>
        <taxon>Bacillaceae</taxon>
        <taxon>Bacillus</taxon>
        <taxon>Bacillus cereus group</taxon>
    </lineage>
</organism>
<evidence type="ECO:0000313" key="5">
    <source>
        <dbReference type="Proteomes" id="UP000029389"/>
    </source>
</evidence>
<evidence type="ECO:0000313" key="6">
    <source>
        <dbReference type="Proteomes" id="UP000264294"/>
    </source>
</evidence>
<dbReference type="Gene3D" id="3.30.70.1900">
    <property type="match status" value="1"/>
</dbReference>
<accession>A0A090Z3C7</accession>
<dbReference type="InterPro" id="IPR045747">
    <property type="entry name" value="CRISPR-assoc_prot_Cas6_N_sf"/>
</dbReference>
<reference evidence="4 6" key="2">
    <citation type="submission" date="2018-08" db="EMBL/GenBank/DDBJ databases">
        <title>Bacillus clarus sp. nov. strain PS00077A.</title>
        <authorList>
            <person name="Mendez Acevedo M."/>
            <person name="Carroll L."/>
            <person name="Mukherjee M."/>
            <person name="Wiedmann M."/>
            <person name="Kovac J."/>
        </authorList>
    </citation>
    <scope>NUCLEOTIDE SEQUENCE [LARGE SCALE GENOMIC DNA]</scope>
    <source>
        <strain evidence="4 6">PS00077A</strain>
    </source>
</reference>
<keyword evidence="1" id="KW-0051">Antiviral defense</keyword>
<dbReference type="EMBL" id="QVOD01000052">
    <property type="protein sequence ID" value="RFT63195.1"/>
    <property type="molecule type" value="Genomic_DNA"/>
</dbReference>
<dbReference type="Proteomes" id="UP000264294">
    <property type="component" value="Unassembled WGS sequence"/>
</dbReference>
<gene>
    <name evidence="3" type="primary">cas6</name>
    <name evidence="4" type="ORF">D0U04_25835</name>
    <name evidence="3" type="ORF">DJ93_5951</name>
</gene>
<keyword evidence="6" id="KW-1185">Reference proteome</keyword>
<dbReference type="InterPro" id="IPR049435">
    <property type="entry name" value="Cas_Cas6_C"/>
</dbReference>
<dbReference type="EMBL" id="JMQC01000007">
    <property type="protein sequence ID" value="KFN04660.1"/>
    <property type="molecule type" value="Genomic_DNA"/>
</dbReference>
<dbReference type="PANTHER" id="PTHR36984">
    <property type="entry name" value="CRISPR-ASSOCIATED ENDORIBONUCLEASE CAS6 1"/>
    <property type="match status" value="1"/>
</dbReference>
<reference evidence="3 5" key="1">
    <citation type="submission" date="2014-04" db="EMBL/GenBank/DDBJ databases">
        <authorList>
            <person name="Bishop-Lilly K.A."/>
            <person name="Broomall S.M."/>
            <person name="Chain P.S."/>
            <person name="Chertkov O."/>
            <person name="Coyne S.R."/>
            <person name="Daligault H.E."/>
            <person name="Davenport K.W."/>
            <person name="Erkkila T."/>
            <person name="Frey K.G."/>
            <person name="Gibbons H.S."/>
            <person name="Gu W."/>
            <person name="Jaissle J."/>
            <person name="Johnson S.L."/>
            <person name="Koroleva G.I."/>
            <person name="Ladner J.T."/>
            <person name="Lo C.-C."/>
            <person name="Minogue T.D."/>
            <person name="Munk C."/>
            <person name="Palacios G.F."/>
            <person name="Redden C.L."/>
            <person name="Rosenzweig C.N."/>
            <person name="Scholz M.B."/>
            <person name="Teshima H."/>
            <person name="Xu Y."/>
        </authorList>
    </citation>
    <scope>NUCLEOTIDE SEQUENCE [LARGE SCALE GENOMIC DNA]</scope>
    <source>
        <strain evidence="3 5">BHP</strain>
    </source>
</reference>
<feature type="domain" description="CRISPR associated protein Cas6 C-terminal" evidence="2">
    <location>
        <begin position="116"/>
        <end position="232"/>
    </location>
</feature>
<dbReference type="AlphaFoldDB" id="A0A090Z3C7"/>
<dbReference type="Pfam" id="PF01881">
    <property type="entry name" value="Cas_Cas6_C"/>
    <property type="match status" value="1"/>
</dbReference>
<name>A0A090Z3C7_9BACI</name>
<dbReference type="PATRIC" id="fig|1405.8.peg.122"/>
<comment type="caution">
    <text evidence="3">The sequence shown here is derived from an EMBL/GenBank/DDBJ whole genome shotgun (WGS) entry which is preliminary data.</text>
</comment>
<proteinExistence type="predicted"/>
<dbReference type="GO" id="GO:0051607">
    <property type="term" value="P:defense response to virus"/>
    <property type="evidence" value="ECO:0007669"/>
    <property type="project" value="UniProtKB-KW"/>
</dbReference>
<evidence type="ECO:0000256" key="1">
    <source>
        <dbReference type="ARBA" id="ARBA00023118"/>
    </source>
</evidence>
<dbReference type="NCBIfam" id="TIGR01877">
    <property type="entry name" value="cas_cas6"/>
    <property type="match status" value="1"/>
</dbReference>
<dbReference type="Proteomes" id="UP000029389">
    <property type="component" value="Unassembled WGS sequence"/>
</dbReference>
<dbReference type="InterPro" id="IPR010156">
    <property type="entry name" value="CRISPR-assoc_prot_Cas6"/>
</dbReference>
<dbReference type="GO" id="GO:0016788">
    <property type="term" value="F:hydrolase activity, acting on ester bonds"/>
    <property type="evidence" value="ECO:0007669"/>
    <property type="project" value="InterPro"/>
</dbReference>